<feature type="compositionally biased region" description="Basic residues" evidence="1">
    <location>
        <begin position="340"/>
        <end position="349"/>
    </location>
</feature>
<dbReference type="Proteomes" id="UP000250266">
    <property type="component" value="Unassembled WGS sequence"/>
</dbReference>
<feature type="compositionally biased region" description="Polar residues" evidence="1">
    <location>
        <begin position="1"/>
        <end position="34"/>
    </location>
</feature>
<feature type="compositionally biased region" description="Basic and acidic residues" evidence="1">
    <location>
        <begin position="309"/>
        <end position="334"/>
    </location>
</feature>
<dbReference type="EMBL" id="KV745141">
    <property type="protein sequence ID" value="OCK77268.1"/>
    <property type="molecule type" value="Genomic_DNA"/>
</dbReference>
<feature type="compositionally biased region" description="Basic residues" evidence="1">
    <location>
        <begin position="746"/>
        <end position="758"/>
    </location>
</feature>
<feature type="region of interest" description="Disordered" evidence="1">
    <location>
        <begin position="707"/>
        <end position="774"/>
    </location>
</feature>
<dbReference type="Pfam" id="PF15963">
    <property type="entry name" value="Myb_DNA-bind_7"/>
    <property type="match status" value="1"/>
</dbReference>
<feature type="compositionally biased region" description="Polar residues" evidence="1">
    <location>
        <begin position="152"/>
        <end position="171"/>
    </location>
</feature>
<dbReference type="OrthoDB" id="272624at2759"/>
<name>A0A8E2JCD9_9PEZI</name>
<feature type="compositionally biased region" description="Polar residues" evidence="1">
    <location>
        <begin position="452"/>
        <end position="461"/>
    </location>
</feature>
<feature type="compositionally biased region" description="Basic residues" evidence="1">
    <location>
        <begin position="35"/>
        <end position="49"/>
    </location>
</feature>
<feature type="compositionally biased region" description="Basic and acidic residues" evidence="1">
    <location>
        <begin position="430"/>
        <end position="444"/>
    </location>
</feature>
<feature type="compositionally biased region" description="Basic and acidic residues" evidence="1">
    <location>
        <begin position="707"/>
        <end position="719"/>
    </location>
</feature>
<feature type="compositionally biased region" description="Polar residues" evidence="1">
    <location>
        <begin position="72"/>
        <end position="95"/>
    </location>
</feature>
<dbReference type="GO" id="GO:0001156">
    <property type="term" value="F:TFIIIC-class transcription factor complex binding"/>
    <property type="evidence" value="ECO:0007669"/>
    <property type="project" value="TreeGrafter"/>
</dbReference>
<dbReference type="PANTHER" id="PTHR22929:SF0">
    <property type="entry name" value="TRANSCRIPTION FACTOR TFIIIB COMPONENT B'' HOMOLOG"/>
    <property type="match status" value="1"/>
</dbReference>
<feature type="region of interest" description="Disordered" evidence="1">
    <location>
        <begin position="507"/>
        <end position="541"/>
    </location>
</feature>
<evidence type="ECO:0000259" key="2">
    <source>
        <dbReference type="Pfam" id="PF15963"/>
    </source>
</evidence>
<dbReference type="PANTHER" id="PTHR22929">
    <property type="entry name" value="RNA POLYMERASE III TRANSCRIPTION INITIATION FACTOR B"/>
    <property type="match status" value="1"/>
</dbReference>
<feature type="compositionally biased region" description="Basic and acidic residues" evidence="1">
    <location>
        <begin position="394"/>
        <end position="406"/>
    </location>
</feature>
<gene>
    <name evidence="3" type="ORF">K432DRAFT_436618</name>
</gene>
<feature type="region of interest" description="Disordered" evidence="1">
    <location>
        <begin position="246"/>
        <end position="466"/>
    </location>
</feature>
<dbReference type="SUPFAM" id="SSF46689">
    <property type="entry name" value="Homeodomain-like"/>
    <property type="match status" value="1"/>
</dbReference>
<feature type="region of interest" description="Disordered" evidence="1">
    <location>
        <begin position="1"/>
        <end position="118"/>
    </location>
</feature>
<organism evidence="3 4">
    <name type="scientific">Lepidopterella palustris CBS 459.81</name>
    <dbReference type="NCBI Taxonomy" id="1314670"/>
    <lineage>
        <taxon>Eukaryota</taxon>
        <taxon>Fungi</taxon>
        <taxon>Dikarya</taxon>
        <taxon>Ascomycota</taxon>
        <taxon>Pezizomycotina</taxon>
        <taxon>Dothideomycetes</taxon>
        <taxon>Pleosporomycetidae</taxon>
        <taxon>Mytilinidiales</taxon>
        <taxon>Argynnaceae</taxon>
        <taxon>Lepidopterella</taxon>
    </lineage>
</organism>
<dbReference type="GO" id="GO:0070898">
    <property type="term" value="P:RNA polymerase III preinitiation complex assembly"/>
    <property type="evidence" value="ECO:0007669"/>
    <property type="project" value="TreeGrafter"/>
</dbReference>
<feature type="domain" description="Transcription factor TFIIIB component B'' Myb" evidence="2">
    <location>
        <begin position="608"/>
        <end position="682"/>
    </location>
</feature>
<feature type="compositionally biased region" description="Basic residues" evidence="1">
    <location>
        <begin position="371"/>
        <end position="387"/>
    </location>
</feature>
<reference evidence="3 4" key="1">
    <citation type="journal article" date="2016" name="Nat. Commun.">
        <title>Ectomycorrhizal ecology is imprinted in the genome of the dominant symbiotic fungus Cenococcum geophilum.</title>
        <authorList>
            <consortium name="DOE Joint Genome Institute"/>
            <person name="Peter M."/>
            <person name="Kohler A."/>
            <person name="Ohm R.A."/>
            <person name="Kuo A."/>
            <person name="Krutzmann J."/>
            <person name="Morin E."/>
            <person name="Arend M."/>
            <person name="Barry K.W."/>
            <person name="Binder M."/>
            <person name="Choi C."/>
            <person name="Clum A."/>
            <person name="Copeland A."/>
            <person name="Grisel N."/>
            <person name="Haridas S."/>
            <person name="Kipfer T."/>
            <person name="LaButti K."/>
            <person name="Lindquist E."/>
            <person name="Lipzen A."/>
            <person name="Maire R."/>
            <person name="Meier B."/>
            <person name="Mihaltcheva S."/>
            <person name="Molinier V."/>
            <person name="Murat C."/>
            <person name="Poggeler S."/>
            <person name="Quandt C.A."/>
            <person name="Sperisen C."/>
            <person name="Tritt A."/>
            <person name="Tisserant E."/>
            <person name="Crous P.W."/>
            <person name="Henrissat B."/>
            <person name="Nehls U."/>
            <person name="Egli S."/>
            <person name="Spatafora J.W."/>
            <person name="Grigoriev I.V."/>
            <person name="Martin F.M."/>
        </authorList>
    </citation>
    <scope>NUCLEOTIDE SEQUENCE [LARGE SCALE GENOMIC DNA]</scope>
    <source>
        <strain evidence="3 4">CBS 459.81</strain>
    </source>
</reference>
<dbReference type="InterPro" id="IPR039467">
    <property type="entry name" value="TFIIIB_B''_Myb"/>
</dbReference>
<dbReference type="GO" id="GO:0000126">
    <property type="term" value="C:transcription factor TFIIIB complex"/>
    <property type="evidence" value="ECO:0007669"/>
    <property type="project" value="TreeGrafter"/>
</dbReference>
<feature type="region of interest" description="Disordered" evidence="1">
    <location>
        <begin position="152"/>
        <end position="213"/>
    </location>
</feature>
<keyword evidence="4" id="KW-1185">Reference proteome</keyword>
<feature type="compositionally biased region" description="Acidic residues" evidence="1">
    <location>
        <begin position="280"/>
        <end position="293"/>
    </location>
</feature>
<sequence length="774" mass="84936">MSSDAGSQQPTTGNNENSQGPKSITSFGSSVINKSTKKFAPKIVQRRRPGASQAAQPTHTASERSSVERQAGTPQPSVTQVTESTQKASQPNTTEPFPILSENEPLSQDAAATGSAAVLASSSNISIATLAGVAAIFPLPTQPTPTIARNLSQDNVDISRETSNTASLSQQDSEETTPERSSKRRRIVPPQEAPASILPRPVEQPIRPPAPLHTTSSAVASVIFSTSTIPTPVVAAPSPHTITALISDSEASGSKQPSKKKKRILPWKATGTQGTVEADSQADSETGDQAEDQVGDHAGEQAGYQAVHQEGDQTVRQEWNEAGDQEGHRAEDQALPRPSAKARGKRKTTFRTALVETAQEPTEDAPSTVTKKPRKTRKDKGTTRKRKEPTTQGKQDDHQDAAERPGPKPNKAKRKRAPATESDAEADTAADNRDGEQELSEPRPKGQKGRQRATTPENAESIQVEPKTLTMGNLALRDPRIGKISTRELAMRDIDWTEVIRRRREQQENFSKAGNTPAEDGANQTPGAANEERAETQPTRGPQLRMIDGQIVLENDSLIVDRRAEATRDEDILEAVEEDDLTANINMATWVLAGRRDPAERFPIRSGSRWTASMTDAFYDALRIFGTDFQMISTLFVGKTRRRIKAKFVREERQDPERVKAALLGQRPALDFKRYCELSGREVESFKDPRELERELKEKEELEKIEIEKSRNEYEEMKRQKQFAGAEDSDEGVGGVGDSAKENRGKGKKRRRERRGKFHGVGGEEAEILGTIED</sequence>
<dbReference type="AlphaFoldDB" id="A0A8E2JCD9"/>
<proteinExistence type="predicted"/>
<dbReference type="InterPro" id="IPR009057">
    <property type="entry name" value="Homeodomain-like_sf"/>
</dbReference>
<protein>
    <recommendedName>
        <fullName evidence="2">Transcription factor TFIIIB component B'' Myb domain-containing protein</fullName>
    </recommendedName>
</protein>
<evidence type="ECO:0000313" key="4">
    <source>
        <dbReference type="Proteomes" id="UP000250266"/>
    </source>
</evidence>
<accession>A0A8E2JCD9</accession>
<feature type="compositionally biased region" description="Polar residues" evidence="1">
    <location>
        <begin position="246"/>
        <end position="256"/>
    </location>
</feature>
<evidence type="ECO:0000313" key="3">
    <source>
        <dbReference type="EMBL" id="OCK77268.1"/>
    </source>
</evidence>
<feature type="compositionally biased region" description="Acidic residues" evidence="1">
    <location>
        <begin position="764"/>
        <end position="774"/>
    </location>
</feature>
<evidence type="ECO:0000256" key="1">
    <source>
        <dbReference type="SAM" id="MobiDB-lite"/>
    </source>
</evidence>